<organism evidence="3 4">
    <name type="scientific">Candidatus Sungbacteria bacterium RIFCSPHIGHO2_02_FULL_49_12</name>
    <dbReference type="NCBI Taxonomy" id="1802271"/>
    <lineage>
        <taxon>Bacteria</taxon>
        <taxon>Candidatus Sungiibacteriota</taxon>
    </lineage>
</organism>
<gene>
    <name evidence="3" type="ORF">A3C11_00530</name>
</gene>
<keyword evidence="1" id="KW-0175">Coiled coil</keyword>
<dbReference type="EMBL" id="MHQJ01000019">
    <property type="protein sequence ID" value="OHA01333.1"/>
    <property type="molecule type" value="Genomic_DNA"/>
</dbReference>
<accession>A0A1G2KPM1</accession>
<dbReference type="InterPro" id="IPR038726">
    <property type="entry name" value="PDDEXK_AddAB-type"/>
</dbReference>
<evidence type="ECO:0000256" key="1">
    <source>
        <dbReference type="SAM" id="Coils"/>
    </source>
</evidence>
<dbReference type="Pfam" id="PF12705">
    <property type="entry name" value="PDDEXK_1"/>
    <property type="match status" value="1"/>
</dbReference>
<protein>
    <recommendedName>
        <fullName evidence="2">PD-(D/E)XK endonuclease-like domain-containing protein</fullName>
    </recommendedName>
</protein>
<feature type="domain" description="PD-(D/E)XK endonuclease-like" evidence="2">
    <location>
        <begin position="3"/>
        <end position="246"/>
    </location>
</feature>
<comment type="caution">
    <text evidence="3">The sequence shown here is derived from an EMBL/GenBank/DDBJ whole genome shotgun (WGS) entry which is preliminary data.</text>
</comment>
<evidence type="ECO:0000313" key="3">
    <source>
        <dbReference type="EMBL" id="OHA01333.1"/>
    </source>
</evidence>
<proteinExistence type="predicted"/>
<dbReference type="InterPro" id="IPR011335">
    <property type="entry name" value="Restrct_endonuc-II-like"/>
</dbReference>
<sequence length="392" mass="46076">MRTSYSALATFKQCPQRYKFKIIDRIREPKTKEQIFGTFIHACLQFMFSRDPLFPTLDQVIEYYQTNFPSDAWDPAELEIYKTQGETMLRRFYAKNAPWNFAVLDLESRFEVTLEDTDSKTTHILAGIIDRIDKTPDNRYEIIDYKTQKRIPPQEKIDADMQLSIYAMALKKRWPHIMAKEIKLSLQFLKHGEKLSTTRTQDDFAKTEQDILRTIQDIENRQRGKKDFEPIVSPLCDFCGYKPLCPAWKHLYKKVAKETIDGAAVPDLMKQYFKLRGEKQETETRLKELSLLLTRYLAQESIDRIFSGEGIIAKRTLEKYSYDFEKIRTVLEPLGKWQDIMKADEQKLKKLLKEIPEWAREEIRTMRTLVKSSIILSATKKKPSPPPPSHTP</sequence>
<dbReference type="STRING" id="1802271.A3C11_00530"/>
<name>A0A1G2KPM1_9BACT</name>
<reference evidence="3 4" key="1">
    <citation type="journal article" date="2016" name="Nat. Commun.">
        <title>Thousands of microbial genomes shed light on interconnected biogeochemical processes in an aquifer system.</title>
        <authorList>
            <person name="Anantharaman K."/>
            <person name="Brown C.T."/>
            <person name="Hug L.A."/>
            <person name="Sharon I."/>
            <person name="Castelle C.J."/>
            <person name="Probst A.J."/>
            <person name="Thomas B.C."/>
            <person name="Singh A."/>
            <person name="Wilkins M.J."/>
            <person name="Karaoz U."/>
            <person name="Brodie E.L."/>
            <person name="Williams K.H."/>
            <person name="Hubbard S.S."/>
            <person name="Banfield J.F."/>
        </authorList>
    </citation>
    <scope>NUCLEOTIDE SEQUENCE [LARGE SCALE GENOMIC DNA]</scope>
</reference>
<dbReference type="Gene3D" id="3.90.320.10">
    <property type="match status" value="1"/>
</dbReference>
<dbReference type="InterPro" id="IPR011604">
    <property type="entry name" value="PDDEXK-like_dom_sf"/>
</dbReference>
<evidence type="ECO:0000259" key="2">
    <source>
        <dbReference type="Pfam" id="PF12705"/>
    </source>
</evidence>
<dbReference type="SUPFAM" id="SSF52980">
    <property type="entry name" value="Restriction endonuclease-like"/>
    <property type="match status" value="1"/>
</dbReference>
<dbReference type="AlphaFoldDB" id="A0A1G2KPM1"/>
<feature type="coiled-coil region" evidence="1">
    <location>
        <begin position="334"/>
        <end position="361"/>
    </location>
</feature>
<dbReference type="Proteomes" id="UP000177362">
    <property type="component" value="Unassembled WGS sequence"/>
</dbReference>
<evidence type="ECO:0000313" key="4">
    <source>
        <dbReference type="Proteomes" id="UP000177362"/>
    </source>
</evidence>